<reference evidence="6" key="1">
    <citation type="submission" date="2024-04" db="EMBL/GenBank/DDBJ databases">
        <title>Salinicola lusitanus LLJ914,a marine bacterium isolated from the Okinawa Trough.</title>
        <authorList>
            <person name="Li J."/>
        </authorList>
    </citation>
    <scope>NUCLEOTIDE SEQUENCE [LARGE SCALE GENOMIC DNA]</scope>
</reference>
<keyword evidence="6" id="KW-1185">Reference proteome</keyword>
<keyword evidence="1" id="KW-0479">Metal-binding</keyword>
<dbReference type="Proteomes" id="UP001460270">
    <property type="component" value="Unassembled WGS sequence"/>
</dbReference>
<protein>
    <submittedName>
        <fullName evidence="5">Uncharacterized protein</fullName>
    </submittedName>
</protein>
<evidence type="ECO:0000313" key="6">
    <source>
        <dbReference type="Proteomes" id="UP001460270"/>
    </source>
</evidence>
<keyword evidence="2" id="KW-0106">Calcium</keyword>
<dbReference type="PANTHER" id="PTHR10342">
    <property type="entry name" value="ARYLSULFATASE"/>
    <property type="match status" value="1"/>
</dbReference>
<evidence type="ECO:0000256" key="4">
    <source>
        <dbReference type="SAM" id="MobiDB-lite"/>
    </source>
</evidence>
<evidence type="ECO:0000256" key="3">
    <source>
        <dbReference type="ARBA" id="ARBA00023180"/>
    </source>
</evidence>
<accession>A0AAW0Q7E6</accession>
<feature type="compositionally biased region" description="Basic and acidic residues" evidence="4">
    <location>
        <begin position="162"/>
        <end position="176"/>
    </location>
</feature>
<gene>
    <name evidence="5" type="ORF">WMY93_000386</name>
</gene>
<dbReference type="AlphaFoldDB" id="A0AAW0Q7E6"/>
<dbReference type="GO" id="GO:0008484">
    <property type="term" value="F:sulfuric ester hydrolase activity"/>
    <property type="evidence" value="ECO:0007669"/>
    <property type="project" value="InterPro"/>
</dbReference>
<proteinExistence type="predicted"/>
<keyword evidence="3" id="KW-0325">Glycoprotein</keyword>
<comment type="caution">
    <text evidence="5">The sequence shown here is derived from an EMBL/GenBank/DDBJ whole genome shotgun (WGS) entry which is preliminary data.</text>
</comment>
<evidence type="ECO:0000313" key="5">
    <source>
        <dbReference type="EMBL" id="KAK7944658.1"/>
    </source>
</evidence>
<feature type="region of interest" description="Disordered" evidence="4">
    <location>
        <begin position="33"/>
        <end position="63"/>
    </location>
</feature>
<dbReference type="Gene3D" id="3.30.1120.10">
    <property type="match status" value="1"/>
</dbReference>
<dbReference type="SUPFAM" id="SSF53649">
    <property type="entry name" value="Alkaline phosphatase-like"/>
    <property type="match status" value="1"/>
</dbReference>
<name>A0AAW0Q7E6_9GOBI</name>
<feature type="compositionally biased region" description="Pro residues" evidence="4">
    <location>
        <begin position="40"/>
        <end position="58"/>
    </location>
</feature>
<feature type="compositionally biased region" description="Basic residues" evidence="4">
    <location>
        <begin position="211"/>
        <end position="227"/>
    </location>
</feature>
<evidence type="ECO:0000256" key="1">
    <source>
        <dbReference type="ARBA" id="ARBA00022723"/>
    </source>
</evidence>
<dbReference type="InterPro" id="IPR017850">
    <property type="entry name" value="Alkaline_phosphatase_core_sf"/>
</dbReference>
<dbReference type="InterPro" id="IPR047115">
    <property type="entry name" value="ARSB"/>
</dbReference>
<organism evidence="5 6">
    <name type="scientific">Mugilogobius chulae</name>
    <name type="common">yellowstripe goby</name>
    <dbReference type="NCBI Taxonomy" id="88201"/>
    <lineage>
        <taxon>Eukaryota</taxon>
        <taxon>Metazoa</taxon>
        <taxon>Chordata</taxon>
        <taxon>Craniata</taxon>
        <taxon>Vertebrata</taxon>
        <taxon>Euteleostomi</taxon>
        <taxon>Actinopterygii</taxon>
        <taxon>Neopterygii</taxon>
        <taxon>Teleostei</taxon>
        <taxon>Neoteleostei</taxon>
        <taxon>Acanthomorphata</taxon>
        <taxon>Gobiaria</taxon>
        <taxon>Gobiiformes</taxon>
        <taxon>Gobioidei</taxon>
        <taxon>Gobiidae</taxon>
        <taxon>Gobionellinae</taxon>
        <taxon>Mugilogobius</taxon>
    </lineage>
</organism>
<dbReference type="GO" id="GO:0046872">
    <property type="term" value="F:metal ion binding"/>
    <property type="evidence" value="ECO:0007669"/>
    <property type="project" value="UniProtKB-KW"/>
</dbReference>
<sequence length="240" mass="27411">MNERVQFSCRRKSRCFRLLTILFSLQFKSKLHNSTVPTSRPAPDPSPGPDPGPGPEPLSPDASWDTSVQAAIRVGDWKLLTGDPGHGDWVPDQILPSLPGRWWNLERSFSHRSSERSGVWLFNISADPFERHDLSDQRPEVVRVLLQRLVWYNRSAVAVRFPPDDRRADPTRRRGAWEPWILETETETGAGTGTEEEEESRRKTGADKRDKTKKKKKQKRKRGKCHMCKLNAFSTNSTPG</sequence>
<dbReference type="EMBL" id="JBBPFD010000001">
    <property type="protein sequence ID" value="KAK7944658.1"/>
    <property type="molecule type" value="Genomic_DNA"/>
</dbReference>
<feature type="region of interest" description="Disordered" evidence="4">
    <location>
        <begin position="162"/>
        <end position="240"/>
    </location>
</feature>
<evidence type="ECO:0000256" key="2">
    <source>
        <dbReference type="ARBA" id="ARBA00022837"/>
    </source>
</evidence>
<dbReference type="PANTHER" id="PTHR10342:SF68">
    <property type="entry name" value="ARYLSULFATASE I"/>
    <property type="match status" value="1"/>
</dbReference>
<feature type="compositionally biased region" description="Basic and acidic residues" evidence="4">
    <location>
        <begin position="199"/>
        <end position="210"/>
    </location>
</feature>